<dbReference type="EMBL" id="DTLB01000034">
    <property type="protein sequence ID" value="HFW32380.1"/>
    <property type="molecule type" value="Genomic_DNA"/>
</dbReference>
<protein>
    <submittedName>
        <fullName evidence="1">Uncharacterized protein</fullName>
    </submittedName>
</protein>
<comment type="caution">
    <text evidence="1">The sequence shown here is derived from an EMBL/GenBank/DDBJ whole genome shotgun (WGS) entry which is preliminary data.</text>
</comment>
<proteinExistence type="predicted"/>
<dbReference type="AlphaFoldDB" id="A0A7C3RDI8"/>
<gene>
    <name evidence="1" type="ORF">ENW66_05450</name>
</gene>
<accession>A0A7C3RDI8</accession>
<organism evidence="1">
    <name type="scientific">Archaeoglobus fulgidus</name>
    <dbReference type="NCBI Taxonomy" id="2234"/>
    <lineage>
        <taxon>Archaea</taxon>
        <taxon>Methanobacteriati</taxon>
        <taxon>Methanobacteriota</taxon>
        <taxon>Archaeoglobi</taxon>
        <taxon>Archaeoglobales</taxon>
        <taxon>Archaeoglobaceae</taxon>
        <taxon>Archaeoglobus</taxon>
    </lineage>
</organism>
<reference evidence="1" key="1">
    <citation type="journal article" date="2020" name="mSystems">
        <title>Genome- and Community-Level Interaction Insights into Carbon Utilization and Element Cycling Functions of Hydrothermarchaeota in Hydrothermal Sediment.</title>
        <authorList>
            <person name="Zhou Z."/>
            <person name="Liu Y."/>
            <person name="Xu W."/>
            <person name="Pan J."/>
            <person name="Luo Z.H."/>
            <person name="Li M."/>
        </authorList>
    </citation>
    <scope>NUCLEOTIDE SEQUENCE [LARGE SCALE GENOMIC DNA]</scope>
    <source>
        <strain evidence="1">SpSt-87</strain>
    </source>
</reference>
<sequence>MRLRLALFLLLITAGIASASEFSVQIFTKGYNDTAELSVIGENFSKKLEIKNGTVLSLPAGKYTLKLFALNKTFVERLVLDENKIITFNLLFTGSTENLSVMRHAIIQPRLEVLEIVIITNSGDANFEGDIAIPLPEFDELEILDSSLSFMSASEFDGRLILEKLIVPANSSGNVSITYRLTKPVFSSSNENQNLLVLTTVPVDGQYNTTYLGVQRFGGLDYSVYRCEPGCKLEFRVKPEIRVDKNSALLITAASGLLFLYFFSRRGGWE</sequence>
<name>A0A7C3RDI8_ARCFL</name>
<evidence type="ECO:0000313" key="1">
    <source>
        <dbReference type="EMBL" id="HFW32380.1"/>
    </source>
</evidence>